<dbReference type="InterPro" id="IPR003779">
    <property type="entry name" value="CMD-like"/>
</dbReference>
<dbReference type="GO" id="GO:0051920">
    <property type="term" value="F:peroxiredoxin activity"/>
    <property type="evidence" value="ECO:0007669"/>
    <property type="project" value="InterPro"/>
</dbReference>
<dbReference type="Pfam" id="PF02627">
    <property type="entry name" value="CMD"/>
    <property type="match status" value="1"/>
</dbReference>
<dbReference type="InterPro" id="IPR004675">
    <property type="entry name" value="AhpD_core"/>
</dbReference>
<dbReference type="AlphaFoldDB" id="A0A7W8GES0"/>
<name>A0A7W8GES0_9DEIO</name>
<dbReference type="InterPro" id="IPR029032">
    <property type="entry name" value="AhpD-like"/>
</dbReference>
<keyword evidence="2" id="KW-0560">Oxidoreductase</keyword>
<comment type="caution">
    <text evidence="2">The sequence shown here is derived from an EMBL/GenBank/DDBJ whole genome shotgun (WGS) entry which is preliminary data.</text>
</comment>
<protein>
    <submittedName>
        <fullName evidence="2">AhpD family alkylhydroperoxidase</fullName>
    </submittedName>
</protein>
<keyword evidence="2" id="KW-0575">Peroxidase</keyword>
<dbReference type="SUPFAM" id="SSF69118">
    <property type="entry name" value="AhpD-like"/>
    <property type="match status" value="1"/>
</dbReference>
<dbReference type="EMBL" id="JACHFN010000004">
    <property type="protein sequence ID" value="MBB5233963.1"/>
    <property type="molecule type" value="Genomic_DNA"/>
</dbReference>
<gene>
    <name evidence="2" type="ORF">HNQ09_001401</name>
</gene>
<dbReference type="RefSeq" id="WP_221269676.1">
    <property type="nucleotide sequence ID" value="NZ_JACHFN010000004.1"/>
</dbReference>
<keyword evidence="3" id="KW-1185">Reference proteome</keyword>
<proteinExistence type="predicted"/>
<dbReference type="NCBIfam" id="TIGR00778">
    <property type="entry name" value="ahpD_dom"/>
    <property type="match status" value="1"/>
</dbReference>
<dbReference type="Gene3D" id="1.20.1290.10">
    <property type="entry name" value="AhpD-like"/>
    <property type="match status" value="1"/>
</dbReference>
<dbReference type="PANTHER" id="PTHR33930:SF2">
    <property type="entry name" value="BLR3452 PROTEIN"/>
    <property type="match status" value="1"/>
</dbReference>
<accession>A0A7W8GES0</accession>
<reference evidence="2 3" key="1">
    <citation type="submission" date="2020-08" db="EMBL/GenBank/DDBJ databases">
        <title>Genomic Encyclopedia of Type Strains, Phase IV (KMG-IV): sequencing the most valuable type-strain genomes for metagenomic binning, comparative biology and taxonomic classification.</title>
        <authorList>
            <person name="Goeker M."/>
        </authorList>
    </citation>
    <scope>NUCLEOTIDE SEQUENCE [LARGE SCALE GENOMIC DNA]</scope>
    <source>
        <strain evidence="2 3">DSM 101791</strain>
    </source>
</reference>
<feature type="domain" description="Carboxymuconolactone decarboxylase-like" evidence="1">
    <location>
        <begin position="30"/>
        <end position="106"/>
    </location>
</feature>
<evidence type="ECO:0000259" key="1">
    <source>
        <dbReference type="Pfam" id="PF02627"/>
    </source>
</evidence>
<sequence>MNTSYPDYHRQLQRRIAQLYRELPGPMGGFGDLNRTTLTEGALSLKTKELMALAMAIHARCEGCVAYHVHDCLRAGATREELLETVAVAVLMGGAPCLIYGAEVLEALEQFGNLAAAP</sequence>
<evidence type="ECO:0000313" key="2">
    <source>
        <dbReference type="EMBL" id="MBB5233963.1"/>
    </source>
</evidence>
<dbReference type="PANTHER" id="PTHR33930">
    <property type="entry name" value="ALKYL HYDROPEROXIDE REDUCTASE AHPD"/>
    <property type="match status" value="1"/>
</dbReference>
<evidence type="ECO:0000313" key="3">
    <source>
        <dbReference type="Proteomes" id="UP000525389"/>
    </source>
</evidence>
<organism evidence="2 3">
    <name type="scientific">Deinococcus budaensis</name>
    <dbReference type="NCBI Taxonomy" id="1665626"/>
    <lineage>
        <taxon>Bacteria</taxon>
        <taxon>Thermotogati</taxon>
        <taxon>Deinococcota</taxon>
        <taxon>Deinococci</taxon>
        <taxon>Deinococcales</taxon>
        <taxon>Deinococcaceae</taxon>
        <taxon>Deinococcus</taxon>
    </lineage>
</organism>
<dbReference type="Proteomes" id="UP000525389">
    <property type="component" value="Unassembled WGS sequence"/>
</dbReference>